<feature type="compositionally biased region" description="Low complexity" evidence="1">
    <location>
        <begin position="192"/>
        <end position="222"/>
    </location>
</feature>
<keyword evidence="5" id="KW-1185">Reference proteome</keyword>
<feature type="region of interest" description="Disordered" evidence="1">
    <location>
        <begin position="389"/>
        <end position="481"/>
    </location>
</feature>
<gene>
    <name evidence="4" type="ORF">FIE12Z_10512</name>
</gene>
<feature type="signal peptide" evidence="2">
    <location>
        <begin position="1"/>
        <end position="18"/>
    </location>
</feature>
<dbReference type="Proteomes" id="UP000265631">
    <property type="component" value="Unassembled WGS sequence"/>
</dbReference>
<dbReference type="InterPro" id="IPR057230">
    <property type="entry name" value="DUF7908"/>
</dbReference>
<dbReference type="InterPro" id="IPR011058">
    <property type="entry name" value="Cyanovirin-N"/>
</dbReference>
<protein>
    <recommendedName>
        <fullName evidence="3">Cyanovirin-N domain-containing protein</fullName>
    </recommendedName>
</protein>
<dbReference type="EMBL" id="PXXK01000362">
    <property type="protein sequence ID" value="RFN45231.1"/>
    <property type="molecule type" value="Genomic_DNA"/>
</dbReference>
<dbReference type="Pfam" id="PF08881">
    <property type="entry name" value="CVNH"/>
    <property type="match status" value="1"/>
</dbReference>
<feature type="domain" description="Cyanovirin-N" evidence="3">
    <location>
        <begin position="45"/>
        <end position="143"/>
    </location>
</feature>
<dbReference type="STRING" id="2594813.A0A395MBJ9"/>
<dbReference type="SMART" id="SM01111">
    <property type="entry name" value="CVNH"/>
    <property type="match status" value="1"/>
</dbReference>
<evidence type="ECO:0000256" key="2">
    <source>
        <dbReference type="SAM" id="SignalP"/>
    </source>
</evidence>
<keyword evidence="2" id="KW-0732">Signal</keyword>
<dbReference type="SUPFAM" id="SSF51322">
    <property type="entry name" value="Cyanovirin-N"/>
    <property type="match status" value="1"/>
</dbReference>
<reference evidence="4 5" key="1">
    <citation type="journal article" date="2018" name="PLoS Pathog.">
        <title>Evolution of structural diversity of trichothecenes, a family of toxins produced by plant pathogenic and entomopathogenic fungi.</title>
        <authorList>
            <person name="Proctor R.H."/>
            <person name="McCormick S.P."/>
            <person name="Kim H.S."/>
            <person name="Cardoza R.E."/>
            <person name="Stanley A.M."/>
            <person name="Lindo L."/>
            <person name="Kelly A."/>
            <person name="Brown D.W."/>
            <person name="Lee T."/>
            <person name="Vaughan M.M."/>
            <person name="Alexander N.J."/>
            <person name="Busman M."/>
            <person name="Gutierrez S."/>
        </authorList>
    </citation>
    <scope>NUCLEOTIDE SEQUENCE [LARGE SCALE GENOMIC DNA]</scope>
    <source>
        <strain evidence="4 5">NRRL 13405</strain>
    </source>
</reference>
<proteinExistence type="predicted"/>
<dbReference type="InterPro" id="IPR036673">
    <property type="entry name" value="Cyanovirin-N_sf"/>
</dbReference>
<feature type="compositionally biased region" description="Polar residues" evidence="1">
    <location>
        <begin position="442"/>
        <end position="460"/>
    </location>
</feature>
<feature type="compositionally biased region" description="Low complexity" evidence="1">
    <location>
        <begin position="461"/>
        <end position="480"/>
    </location>
</feature>
<feature type="region of interest" description="Disordered" evidence="1">
    <location>
        <begin position="189"/>
        <end position="222"/>
    </location>
</feature>
<name>A0A395MBJ9_9HYPO</name>
<evidence type="ECO:0000313" key="4">
    <source>
        <dbReference type="EMBL" id="RFN45231.1"/>
    </source>
</evidence>
<evidence type="ECO:0000256" key="1">
    <source>
        <dbReference type="SAM" id="MobiDB-lite"/>
    </source>
</evidence>
<dbReference type="Pfam" id="PF25485">
    <property type="entry name" value="DUF7908"/>
    <property type="match status" value="1"/>
</dbReference>
<evidence type="ECO:0000313" key="5">
    <source>
        <dbReference type="Proteomes" id="UP000265631"/>
    </source>
</evidence>
<feature type="chain" id="PRO_5017263374" description="Cyanovirin-N domain-containing protein" evidence="2">
    <location>
        <begin position="19"/>
        <end position="644"/>
    </location>
</feature>
<organism evidence="4 5">
    <name type="scientific">Fusarium flagelliforme</name>
    <dbReference type="NCBI Taxonomy" id="2675880"/>
    <lineage>
        <taxon>Eukaryota</taxon>
        <taxon>Fungi</taxon>
        <taxon>Dikarya</taxon>
        <taxon>Ascomycota</taxon>
        <taxon>Pezizomycotina</taxon>
        <taxon>Sordariomycetes</taxon>
        <taxon>Hypocreomycetidae</taxon>
        <taxon>Hypocreales</taxon>
        <taxon>Nectriaceae</taxon>
        <taxon>Fusarium</taxon>
        <taxon>Fusarium incarnatum-equiseti species complex</taxon>
    </lineage>
</organism>
<dbReference type="AlphaFoldDB" id="A0A395MBJ9"/>
<dbReference type="Gene3D" id="2.30.60.10">
    <property type="entry name" value="Cyanovirin-N"/>
    <property type="match status" value="1"/>
</dbReference>
<comment type="caution">
    <text evidence="4">The sequence shown here is derived from an EMBL/GenBank/DDBJ whole genome shotgun (WGS) entry which is preliminary data.</text>
</comment>
<accession>A0A395MBJ9</accession>
<feature type="compositionally biased region" description="Low complexity" evidence="1">
    <location>
        <begin position="389"/>
        <end position="440"/>
    </location>
</feature>
<evidence type="ECO:0000259" key="3">
    <source>
        <dbReference type="SMART" id="SM01111"/>
    </source>
</evidence>
<sequence>MVRPILIVSALFGAITMAAPTNQVEESTVEKTQVNDDDVPIELSSYRQSCRSCHLTTSNGPALSCECDDGSGGWPRDTLRLNPCLGNDNGWLSGNFGGSCNRLSLDSDSRLSVRCRTISGDWNPSSVTKGSTTIEVGCGVYDRRSLLKPLVLKIRTKMVAKKFVAAVFAAYVAAGPCKPKSLPSDIFSSTASIDPTTPVDTTTSGQTTQSEGASSTDLTTSEALTTTAFEQSTPTTEAASTTTSVGPAGEAIILQINPQQRRAKRDTTFIGTDNPNSCDLATSFRIDDGELQQDGVPVYYEEEPYQELAVQDTPPADAVTRGFSVDGGYLSWTNDAFGDARFCQTPSDGKVYIIFTLKPTGCQRVTLTAYKQSQCQNGQIVGEGVSTAESTSAEVTTSVDGTSSAEITTSAEQTTSAETVSMDTSSTETAAEKTTSAETTPSEDTTSNGVTSQSVEETSLTEAPTTTQEATSSETTSQSAGITSSANVCFAGLSDPNGQPDVDSRISDCSAYNTVTVSPFASTTTVLKKRVYYQIPTAWATPQPKITKRADDPTDTTIFPTEIPSYATYCDSPEEYFEACSEAGVTAFTTTLDEPETSTTTSTSDGCAPLSLGKRGLEYLGYTVSEDWDRAIFTGVVLHERFHD</sequence>